<feature type="repeat" description="RCC1" evidence="2">
    <location>
        <begin position="581"/>
        <end position="636"/>
    </location>
</feature>
<dbReference type="AlphaFoldDB" id="A0A8K1CEM3"/>
<evidence type="ECO:0000259" key="3">
    <source>
        <dbReference type="PROSITE" id="PS51205"/>
    </source>
</evidence>
<feature type="repeat" description="RCC1" evidence="2">
    <location>
        <begin position="637"/>
        <end position="707"/>
    </location>
</feature>
<dbReference type="Gene3D" id="1.20.1050.80">
    <property type="entry name" value="VPS9 domain"/>
    <property type="match status" value="1"/>
</dbReference>
<dbReference type="SUPFAM" id="SSF50985">
    <property type="entry name" value="RCC1/BLIP-II"/>
    <property type="match status" value="1"/>
</dbReference>
<dbReference type="Pfam" id="PF25390">
    <property type="entry name" value="WD40_RLD"/>
    <property type="match status" value="1"/>
</dbReference>
<dbReference type="OrthoDB" id="5981550at2759"/>
<dbReference type="PANTHER" id="PTHR22870:SF408">
    <property type="entry name" value="OS09G0560450 PROTEIN"/>
    <property type="match status" value="1"/>
</dbReference>
<dbReference type="Gene3D" id="2.130.10.30">
    <property type="entry name" value="Regulator of chromosome condensation 1/beta-lactamase-inhibitor protein II"/>
    <property type="match status" value="2"/>
</dbReference>
<reference evidence="4" key="1">
    <citation type="submission" date="2019-03" db="EMBL/GenBank/DDBJ databases">
        <title>Long read genome sequence of the mycoparasitic Pythium oligandrum ATCC 38472 isolated from sugarbeet rhizosphere.</title>
        <authorList>
            <person name="Gaulin E."/>
        </authorList>
    </citation>
    <scope>NUCLEOTIDE SEQUENCE</scope>
    <source>
        <strain evidence="4">ATCC 38472_TT</strain>
    </source>
</reference>
<dbReference type="PROSITE" id="PS00626">
    <property type="entry name" value="RCC1_2"/>
    <property type="match status" value="2"/>
</dbReference>
<dbReference type="InterPro" id="IPR000408">
    <property type="entry name" value="Reg_chr_condens"/>
</dbReference>
<protein>
    <recommendedName>
        <fullName evidence="3">VPS9 domain-containing protein</fullName>
    </recommendedName>
</protein>
<feature type="domain" description="VPS9" evidence="3">
    <location>
        <begin position="249"/>
        <end position="409"/>
    </location>
</feature>
<keyword evidence="5" id="KW-1185">Reference proteome</keyword>
<accession>A0A8K1CEM3</accession>
<dbReference type="SUPFAM" id="SSF109993">
    <property type="entry name" value="VPS9 domain"/>
    <property type="match status" value="1"/>
</dbReference>
<dbReference type="InterPro" id="IPR058923">
    <property type="entry name" value="RCC1-like_dom"/>
</dbReference>
<feature type="repeat" description="RCC1" evidence="2">
    <location>
        <begin position="770"/>
        <end position="817"/>
    </location>
</feature>
<gene>
    <name evidence="4" type="ORF">Poli38472_010687</name>
</gene>
<dbReference type="InterPro" id="IPR051210">
    <property type="entry name" value="Ub_ligase/GEF_domain"/>
</dbReference>
<dbReference type="EMBL" id="SPLM01000075">
    <property type="protein sequence ID" value="TMW61624.1"/>
    <property type="molecule type" value="Genomic_DNA"/>
</dbReference>
<dbReference type="Proteomes" id="UP000794436">
    <property type="component" value="Unassembled WGS sequence"/>
</dbReference>
<feature type="repeat" description="RCC1" evidence="2">
    <location>
        <begin position="708"/>
        <end position="763"/>
    </location>
</feature>
<keyword evidence="1" id="KW-0677">Repeat</keyword>
<evidence type="ECO:0000313" key="4">
    <source>
        <dbReference type="EMBL" id="TMW61624.1"/>
    </source>
</evidence>
<evidence type="ECO:0000256" key="2">
    <source>
        <dbReference type="PROSITE-ProRule" id="PRU00235"/>
    </source>
</evidence>
<dbReference type="InterPro" id="IPR037191">
    <property type="entry name" value="VPS9_dom_sf"/>
</dbReference>
<evidence type="ECO:0000256" key="1">
    <source>
        <dbReference type="ARBA" id="ARBA00022737"/>
    </source>
</evidence>
<dbReference type="PRINTS" id="PR00633">
    <property type="entry name" value="RCCNDNSATION"/>
</dbReference>
<dbReference type="InterPro" id="IPR003123">
    <property type="entry name" value="VPS9"/>
</dbReference>
<organism evidence="4 5">
    <name type="scientific">Pythium oligandrum</name>
    <name type="common">Mycoparasitic fungus</name>
    <dbReference type="NCBI Taxonomy" id="41045"/>
    <lineage>
        <taxon>Eukaryota</taxon>
        <taxon>Sar</taxon>
        <taxon>Stramenopiles</taxon>
        <taxon>Oomycota</taxon>
        <taxon>Peronosporomycetes</taxon>
        <taxon>Pythiales</taxon>
        <taxon>Pythiaceae</taxon>
        <taxon>Pythium</taxon>
    </lineage>
</organism>
<feature type="repeat" description="RCC1" evidence="2">
    <location>
        <begin position="525"/>
        <end position="580"/>
    </location>
</feature>
<evidence type="ECO:0000313" key="5">
    <source>
        <dbReference type="Proteomes" id="UP000794436"/>
    </source>
</evidence>
<dbReference type="PROSITE" id="PS51205">
    <property type="entry name" value="VPS9"/>
    <property type="match status" value="1"/>
</dbReference>
<name>A0A8K1CEM3_PYTOL</name>
<proteinExistence type="predicted"/>
<comment type="caution">
    <text evidence="4">The sequence shown here is derived from an EMBL/GenBank/DDBJ whole genome shotgun (WGS) entry which is preliminary data.</text>
</comment>
<dbReference type="PROSITE" id="PS50012">
    <property type="entry name" value="RCC1_3"/>
    <property type="match status" value="5"/>
</dbReference>
<sequence>MSAADRDLFLAALAHELATTQRLLPSNCVFCVPQARSLVADVAVSQDDVFTHFLLPVSRGTEQQPGQYETLNGKTVSIIGSQVHTRRGFDEPRKVRILLSEQRDVHHQEIMLLHLSRPLIGGIVLPEDPNEIDLATFRRYTAILRSFPENELVFFHLDETIAQVRKICRLNQFANRYESTLPQILKEEWGVAVEEIANGGSFADEEEEGGQYARSTASSHWLQIQQVVECYLMEQLHDYVFPHVQTSARSEDEKLVRVLHRMRHYTPRDFGIRKEFQCDLREARDELLSVLTKKTPLEMLLGFKTCIDHINDGVTRNLNAHHHSIGSFQMTTDDILDELLFVLIQAYNIVVKGVEKEADRVTAFPLASTLRYVSDYHFINSNTSALGYTIANFQVAVEYFLMKAVHTQNCNLCIRLDSDMENECPQAIAPAKIELAHAALRQERQELSQRRPLVRRSSNSFAGNHGAMASAATRLCLLGAWSSADEETEAADAIPTQFVTTDSDMGNLTQISSGHRFFACVNEDGALFSWGDRSGGRLGYAAVDGETRRVMQPRVVSALRDQRITQVACGAFHTLATDINGHVFAWGQNARGQLGFLTRSVETTMVNTPTLVADLKGVYVGSVACGEYHSLGLSSDGRVFSWGCNKFSKLGRPTSGLLDAVQPRVVEAQWTTQGMVHTTRNGSNEILAGIVRRIAAGRDHSVAVTFDGGVFTWGRGDEGQLGHGCHMDISEPRQVMTLADDDGEIHVVDADAGGTFTVFLLGDGTVCVSGRVLTASTEDNNRLAPRLLSLPLSLDEYTGKIVGVACGDAHYALLTETGDVLHSVSTIESTEELVRVDGVATAKRIRAGATHTLALV</sequence>
<dbReference type="InterPro" id="IPR009091">
    <property type="entry name" value="RCC1/BLIP-II"/>
</dbReference>
<dbReference type="PANTHER" id="PTHR22870">
    <property type="entry name" value="REGULATOR OF CHROMOSOME CONDENSATION"/>
    <property type="match status" value="1"/>
</dbReference>